<keyword evidence="4" id="KW-1185">Reference proteome</keyword>
<dbReference type="InterPro" id="IPR001387">
    <property type="entry name" value="Cro/C1-type_HTH"/>
</dbReference>
<accession>A0A1M4SV32</accession>
<dbReference type="Gene3D" id="1.10.260.40">
    <property type="entry name" value="lambda repressor-like DNA-binding domains"/>
    <property type="match status" value="1"/>
</dbReference>
<dbReference type="RefSeq" id="WP_073341160.1">
    <property type="nucleotide sequence ID" value="NZ_FQVH01000001.1"/>
</dbReference>
<evidence type="ECO:0000313" key="3">
    <source>
        <dbReference type="EMBL" id="SHE36065.1"/>
    </source>
</evidence>
<feature type="domain" description="HTH cro/C1-type" evidence="2">
    <location>
        <begin position="6"/>
        <end position="60"/>
    </location>
</feature>
<dbReference type="PANTHER" id="PTHR46558">
    <property type="entry name" value="TRACRIPTIONAL REGULATORY PROTEIN-RELATED-RELATED"/>
    <property type="match status" value="1"/>
</dbReference>
<dbReference type="STRING" id="1121256.SAMN02746089_00136"/>
<evidence type="ECO:0000256" key="1">
    <source>
        <dbReference type="ARBA" id="ARBA00023125"/>
    </source>
</evidence>
<evidence type="ECO:0000313" key="4">
    <source>
        <dbReference type="Proteomes" id="UP000184088"/>
    </source>
</evidence>
<protein>
    <submittedName>
        <fullName evidence="3">Helix-turn-helix</fullName>
    </submittedName>
</protein>
<dbReference type="SUPFAM" id="SSF47413">
    <property type="entry name" value="lambda repressor-like DNA-binding domains"/>
    <property type="match status" value="1"/>
</dbReference>
<dbReference type="SMART" id="SM00530">
    <property type="entry name" value="HTH_XRE"/>
    <property type="match status" value="1"/>
</dbReference>
<dbReference type="PANTHER" id="PTHR46558:SF11">
    <property type="entry name" value="HTH-TYPE TRANSCRIPTIONAL REGULATOR XRE"/>
    <property type="match status" value="1"/>
</dbReference>
<name>A0A1M4SV32_9THEO</name>
<gene>
    <name evidence="3" type="ORF">SAMN02746089_00136</name>
</gene>
<evidence type="ECO:0000259" key="2">
    <source>
        <dbReference type="PROSITE" id="PS50943"/>
    </source>
</evidence>
<proteinExistence type="predicted"/>
<dbReference type="CDD" id="cd00093">
    <property type="entry name" value="HTH_XRE"/>
    <property type="match status" value="1"/>
</dbReference>
<keyword evidence="1" id="KW-0238">DNA-binding</keyword>
<dbReference type="OrthoDB" id="9811208at2"/>
<organism evidence="3 4">
    <name type="scientific">Caldanaerobius fijiensis DSM 17918</name>
    <dbReference type="NCBI Taxonomy" id="1121256"/>
    <lineage>
        <taxon>Bacteria</taxon>
        <taxon>Bacillati</taxon>
        <taxon>Bacillota</taxon>
        <taxon>Clostridia</taxon>
        <taxon>Thermoanaerobacterales</taxon>
        <taxon>Thermoanaerobacteraceae</taxon>
        <taxon>Caldanaerobius</taxon>
    </lineage>
</organism>
<dbReference type="Proteomes" id="UP000184088">
    <property type="component" value="Unassembled WGS sequence"/>
</dbReference>
<dbReference type="Pfam" id="PF01381">
    <property type="entry name" value="HTH_3"/>
    <property type="match status" value="1"/>
</dbReference>
<dbReference type="GO" id="GO:0003677">
    <property type="term" value="F:DNA binding"/>
    <property type="evidence" value="ECO:0007669"/>
    <property type="project" value="UniProtKB-KW"/>
</dbReference>
<dbReference type="EMBL" id="FQVH01000001">
    <property type="protein sequence ID" value="SHE36065.1"/>
    <property type="molecule type" value="Genomic_DNA"/>
</dbReference>
<dbReference type="InterPro" id="IPR010982">
    <property type="entry name" value="Lambda_DNA-bd_dom_sf"/>
</dbReference>
<reference evidence="3 4" key="1">
    <citation type="submission" date="2016-11" db="EMBL/GenBank/DDBJ databases">
        <authorList>
            <person name="Jaros S."/>
            <person name="Januszkiewicz K."/>
            <person name="Wedrychowicz H."/>
        </authorList>
    </citation>
    <scope>NUCLEOTIDE SEQUENCE [LARGE SCALE GENOMIC DNA]</scope>
    <source>
        <strain evidence="3 4">DSM 17918</strain>
    </source>
</reference>
<dbReference type="PROSITE" id="PS50943">
    <property type="entry name" value="HTH_CROC1"/>
    <property type="match status" value="1"/>
</dbReference>
<sequence>MFCKTLKKLRKSHNMTQDELAEMLNLSRSAISLYETGRREPDYTVLTKLADIFDVSVDFLLGRNVKYGV</sequence>
<dbReference type="AlphaFoldDB" id="A0A1M4SV32"/>